<organism evidence="4 5">
    <name type="scientific">Rhizobium paranaense</name>
    <dbReference type="NCBI Taxonomy" id="1650438"/>
    <lineage>
        <taxon>Bacteria</taxon>
        <taxon>Pseudomonadati</taxon>
        <taxon>Pseudomonadota</taxon>
        <taxon>Alphaproteobacteria</taxon>
        <taxon>Hyphomicrobiales</taxon>
        <taxon>Rhizobiaceae</taxon>
        <taxon>Rhizobium/Agrobacterium group</taxon>
        <taxon>Rhizobium</taxon>
    </lineage>
</organism>
<feature type="transmembrane region" description="Helical" evidence="2">
    <location>
        <begin position="60"/>
        <end position="81"/>
    </location>
</feature>
<feature type="transmembrane region" description="Helical" evidence="2">
    <location>
        <begin position="164"/>
        <end position="182"/>
    </location>
</feature>
<reference evidence="4 5" key="1">
    <citation type="submission" date="2020-08" db="EMBL/GenBank/DDBJ databases">
        <title>Genomic Encyclopedia of Type Strains, Phase IV (KMG-V): Genome sequencing to study the core and pangenomes of soil and plant-associated prokaryotes.</title>
        <authorList>
            <person name="Whitman W."/>
        </authorList>
    </citation>
    <scope>NUCLEOTIDE SEQUENCE [LARGE SCALE GENOMIC DNA]</scope>
    <source>
        <strain evidence="4 5">SEMIA 4064</strain>
    </source>
</reference>
<feature type="transmembrane region" description="Helical" evidence="2">
    <location>
        <begin position="189"/>
        <end position="210"/>
    </location>
</feature>
<dbReference type="AlphaFoldDB" id="A0A7W8XUN5"/>
<evidence type="ECO:0000256" key="1">
    <source>
        <dbReference type="SAM" id="MobiDB-lite"/>
    </source>
</evidence>
<feature type="transmembrane region" description="Helical" evidence="2">
    <location>
        <begin position="272"/>
        <end position="292"/>
    </location>
</feature>
<gene>
    <name evidence="4" type="ORF">GGD50_004516</name>
</gene>
<keyword evidence="2" id="KW-0812">Transmembrane</keyword>
<feature type="compositionally biased region" description="Polar residues" evidence="1">
    <location>
        <begin position="18"/>
        <end position="29"/>
    </location>
</feature>
<evidence type="ECO:0000256" key="2">
    <source>
        <dbReference type="SAM" id="Phobius"/>
    </source>
</evidence>
<protein>
    <submittedName>
        <fullName evidence="4">Peptidoglycan/LPS O-acetylase OafA/YrhL</fullName>
    </submittedName>
</protein>
<dbReference type="InterPro" id="IPR050879">
    <property type="entry name" value="Acyltransferase_3"/>
</dbReference>
<evidence type="ECO:0000313" key="5">
    <source>
        <dbReference type="Proteomes" id="UP000549882"/>
    </source>
</evidence>
<feature type="region of interest" description="Disordered" evidence="1">
    <location>
        <begin position="1"/>
        <end position="31"/>
    </location>
</feature>
<dbReference type="EMBL" id="JACHBI010000009">
    <property type="protein sequence ID" value="MBB5575881.1"/>
    <property type="molecule type" value="Genomic_DNA"/>
</dbReference>
<keyword evidence="2" id="KW-0472">Membrane</keyword>
<dbReference type="RefSeq" id="WP_343069997.1">
    <property type="nucleotide sequence ID" value="NZ_JACHBI010000009.1"/>
</dbReference>
<dbReference type="Pfam" id="PF01757">
    <property type="entry name" value="Acyl_transf_3"/>
    <property type="match status" value="1"/>
</dbReference>
<sequence>MEASDISATKEGVRPVAAQQQRRSTPTGRTSHRYASLDAMRGLAAFAVVVYHLQRPYAPLAYVAVDFFFVLSGFVIARSYSEKLAGGMPLAAFMRARYARLYPLFLLGTFFGLVQLLAHWKSSNDTIGDLLASLISTVFMLPSPSFLTRSATDLWPLYPLNGPAWSLFWELLVNLVFAMMLFRMRTKYLAVIAAVSLACLVASVSVHQSLDLGWEWRSVDGGLARVFFSFVVGMIIYRVQKNRPPAVTYLALLPIVLILSLLFLPIYSLKFALLFCIVISPLVVLAGTFLEIPAKIQPLGIFLGYLSYPIYMCHRGFTEIYAHFVNSDHVPPLIYIGGFLVLISMISLLSAQLVSIVPRFAFAAKMRAP</sequence>
<dbReference type="PANTHER" id="PTHR23028:SF134">
    <property type="entry name" value="PUTATIVE (AFU_ORTHOLOGUE AFUA_4G08520)-RELATED"/>
    <property type="match status" value="1"/>
</dbReference>
<accession>A0A7W8XUN5</accession>
<keyword evidence="2" id="KW-1133">Transmembrane helix</keyword>
<dbReference type="PANTHER" id="PTHR23028">
    <property type="entry name" value="ACETYLTRANSFERASE"/>
    <property type="match status" value="1"/>
</dbReference>
<feature type="transmembrane region" description="Helical" evidence="2">
    <location>
        <begin position="246"/>
        <end position="266"/>
    </location>
</feature>
<proteinExistence type="predicted"/>
<feature type="domain" description="Acyltransferase 3" evidence="3">
    <location>
        <begin position="35"/>
        <end position="343"/>
    </location>
</feature>
<feature type="transmembrane region" description="Helical" evidence="2">
    <location>
        <begin position="299"/>
        <end position="317"/>
    </location>
</feature>
<feature type="transmembrane region" description="Helical" evidence="2">
    <location>
        <begin position="222"/>
        <end position="239"/>
    </location>
</feature>
<name>A0A7W8XUN5_9HYPH</name>
<dbReference type="Proteomes" id="UP000549882">
    <property type="component" value="Unassembled WGS sequence"/>
</dbReference>
<comment type="caution">
    <text evidence="4">The sequence shown here is derived from an EMBL/GenBank/DDBJ whole genome shotgun (WGS) entry which is preliminary data.</text>
</comment>
<dbReference type="GO" id="GO:0016747">
    <property type="term" value="F:acyltransferase activity, transferring groups other than amino-acyl groups"/>
    <property type="evidence" value="ECO:0007669"/>
    <property type="project" value="InterPro"/>
</dbReference>
<evidence type="ECO:0000313" key="4">
    <source>
        <dbReference type="EMBL" id="MBB5575881.1"/>
    </source>
</evidence>
<keyword evidence="5" id="KW-1185">Reference proteome</keyword>
<feature type="transmembrane region" description="Helical" evidence="2">
    <location>
        <begin position="101"/>
        <end position="120"/>
    </location>
</feature>
<dbReference type="InterPro" id="IPR002656">
    <property type="entry name" value="Acyl_transf_3_dom"/>
</dbReference>
<evidence type="ECO:0000259" key="3">
    <source>
        <dbReference type="Pfam" id="PF01757"/>
    </source>
</evidence>
<feature type="transmembrane region" description="Helical" evidence="2">
    <location>
        <begin position="333"/>
        <end position="357"/>
    </location>
</feature>